<dbReference type="HOGENOM" id="CLU_375154_0_0_1"/>
<feature type="region of interest" description="Disordered" evidence="1">
    <location>
        <begin position="1"/>
        <end position="20"/>
    </location>
</feature>
<accession>N1QHZ1</accession>
<reference evidence="3 4" key="1">
    <citation type="journal article" date="2012" name="PLoS Pathog.">
        <title>Diverse lifestyles and strategies of plant pathogenesis encoded in the genomes of eighteen Dothideomycetes fungi.</title>
        <authorList>
            <person name="Ohm R.A."/>
            <person name="Feau N."/>
            <person name="Henrissat B."/>
            <person name="Schoch C.L."/>
            <person name="Horwitz B.A."/>
            <person name="Barry K.W."/>
            <person name="Condon B.J."/>
            <person name="Copeland A.C."/>
            <person name="Dhillon B."/>
            <person name="Glaser F."/>
            <person name="Hesse C.N."/>
            <person name="Kosti I."/>
            <person name="LaButti K."/>
            <person name="Lindquist E.A."/>
            <person name="Lucas S."/>
            <person name="Salamov A.A."/>
            <person name="Bradshaw R.E."/>
            <person name="Ciuffetti L."/>
            <person name="Hamelin R.C."/>
            <person name="Kema G.H.J."/>
            <person name="Lawrence C."/>
            <person name="Scott J.A."/>
            <person name="Spatafora J.W."/>
            <person name="Turgeon B.G."/>
            <person name="de Wit P.J.G.M."/>
            <person name="Zhong S."/>
            <person name="Goodwin S.B."/>
            <person name="Grigoriev I.V."/>
        </authorList>
    </citation>
    <scope>NUCLEOTIDE SEQUENCE [LARGE SCALE GENOMIC DNA]</scope>
    <source>
        <strain evidence="3 4">SO2202</strain>
    </source>
</reference>
<proteinExistence type="predicted"/>
<keyword evidence="4" id="KW-1185">Reference proteome</keyword>
<dbReference type="PANTHER" id="PTHR38795:SF1">
    <property type="entry name" value="DUF6604 DOMAIN-CONTAINING PROTEIN"/>
    <property type="match status" value="1"/>
</dbReference>
<dbReference type="RefSeq" id="XP_016758894.1">
    <property type="nucleotide sequence ID" value="XM_016900820.1"/>
</dbReference>
<evidence type="ECO:0000313" key="4">
    <source>
        <dbReference type="Proteomes" id="UP000016931"/>
    </source>
</evidence>
<evidence type="ECO:0000256" key="1">
    <source>
        <dbReference type="SAM" id="MobiDB-lite"/>
    </source>
</evidence>
<dbReference type="AlphaFoldDB" id="N1QHZ1"/>
<name>N1QHZ1_SPHMS</name>
<dbReference type="PANTHER" id="PTHR38795">
    <property type="entry name" value="DUF6604 DOMAIN-CONTAINING PROTEIN"/>
    <property type="match status" value="1"/>
</dbReference>
<feature type="compositionally biased region" description="Basic and acidic residues" evidence="1">
    <location>
        <begin position="683"/>
        <end position="701"/>
    </location>
</feature>
<dbReference type="STRING" id="692275.N1QHZ1"/>
<gene>
    <name evidence="3" type="ORF">SEPMUDRAFT_110034</name>
</gene>
<dbReference type="EMBL" id="KB456267">
    <property type="protein sequence ID" value="EMF10773.1"/>
    <property type="molecule type" value="Genomic_DNA"/>
</dbReference>
<feature type="region of interest" description="Disordered" evidence="1">
    <location>
        <begin position="657"/>
        <end position="740"/>
    </location>
</feature>
<evidence type="ECO:0000259" key="2">
    <source>
        <dbReference type="Pfam" id="PF20253"/>
    </source>
</evidence>
<feature type="domain" description="DUF6604" evidence="2">
    <location>
        <begin position="37"/>
        <end position="162"/>
    </location>
</feature>
<dbReference type="InterPro" id="IPR046539">
    <property type="entry name" value="DUF6604"/>
</dbReference>
<dbReference type="OMA" id="RETHECH"/>
<organism evidence="3 4">
    <name type="scientific">Sphaerulina musiva (strain SO2202)</name>
    <name type="common">Poplar stem canker fungus</name>
    <name type="synonym">Septoria musiva</name>
    <dbReference type="NCBI Taxonomy" id="692275"/>
    <lineage>
        <taxon>Eukaryota</taxon>
        <taxon>Fungi</taxon>
        <taxon>Dikarya</taxon>
        <taxon>Ascomycota</taxon>
        <taxon>Pezizomycotina</taxon>
        <taxon>Dothideomycetes</taxon>
        <taxon>Dothideomycetidae</taxon>
        <taxon>Mycosphaerellales</taxon>
        <taxon>Mycosphaerellaceae</taxon>
        <taxon>Sphaerulina</taxon>
    </lineage>
</organism>
<sequence length="740" mass="81521">MHSGPRPWGHRGKQPTELPGPYLQAMLNDRTIDDGAYKRCGTVLTNWLIKTGKLVNCRSVDLTNVRRKLTLTQLEKVAQSIVNSSNPSIVVPIEIISAVQVIVAGRRETHECHLRAYAVNPSPEIAQKNDSHRHALTVHENVLAFLQLNSESRHVTSTSSSESSVHDCGDDYESATENSIPCGPGLAAGRPKVCIKDIPAIFSLLSDLSETRLWVKKIWRGFNVGEISFIAVSKMTDIAFRKCQELITVFEAEYSCCCSYQAILRGWDLNDDVWIAALDMSTSGGVHKSDTGLLAEVCSYMPAYRVTHYITGRMFQTRTGSPDTGARPVLSQSGALHPFLESLVAVVSQLCSLSDDSHGHSAGDPLDHELDTFTHELLKSRPGEESMLLVAMMRMYLDIYDSLAGDLQRDMVSSRQILCHLEAAKHRFFQFYTGCNDNSQANGTTKCLSELMGHLSLAECRSWRTSVRVPNELLKTLPLLRGAHVWDCLTRHHRLSIVLCKAKRSEVAAAHLHKTLVPCVEWPGMDLLLSIVQGPDSCPDTTSTNTVMGHSIHASDPTSHAGLMSDTAETAVPSNIAASDQVQMDLVTLLNNPESCSLPPPANLGLSQRWLADLKTQVVRDMPSVQVNHLQALQQCLEILQHISGRNIAPKTELDRESASHSLAVNSEARENMSSVEEEAKEEEQAVPKSEKRTATPKDKPLQALRLASLINGTGRSCTPRSIEYHTQPYPSALPRWTAA</sequence>
<dbReference type="GeneID" id="27897957"/>
<evidence type="ECO:0000313" key="3">
    <source>
        <dbReference type="EMBL" id="EMF10773.1"/>
    </source>
</evidence>
<feature type="compositionally biased region" description="Polar residues" evidence="1">
    <location>
        <begin position="711"/>
        <end position="720"/>
    </location>
</feature>
<protein>
    <recommendedName>
        <fullName evidence="2">DUF6604 domain-containing protein</fullName>
    </recommendedName>
</protein>
<dbReference type="Pfam" id="PF20253">
    <property type="entry name" value="DUF6604"/>
    <property type="match status" value="1"/>
</dbReference>
<dbReference type="Proteomes" id="UP000016931">
    <property type="component" value="Unassembled WGS sequence"/>
</dbReference>